<evidence type="ECO:0000256" key="3">
    <source>
        <dbReference type="ARBA" id="ARBA00022553"/>
    </source>
</evidence>
<organism evidence="9 10">
    <name type="scientific">Mucilaginibacter frigoritolerans</name>
    <dbReference type="NCBI Taxonomy" id="652788"/>
    <lineage>
        <taxon>Bacteria</taxon>
        <taxon>Pseudomonadati</taxon>
        <taxon>Bacteroidota</taxon>
        <taxon>Sphingobacteriia</taxon>
        <taxon>Sphingobacteriales</taxon>
        <taxon>Sphingobacteriaceae</taxon>
        <taxon>Mucilaginibacter</taxon>
    </lineage>
</organism>
<dbReference type="InterPro" id="IPR003594">
    <property type="entry name" value="HATPase_dom"/>
</dbReference>
<dbReference type="GO" id="GO:0004721">
    <property type="term" value="F:phosphoprotein phosphatase activity"/>
    <property type="evidence" value="ECO:0007669"/>
    <property type="project" value="TreeGrafter"/>
</dbReference>
<gene>
    <name evidence="9" type="ORF">JN11_02831</name>
</gene>
<dbReference type="InterPro" id="IPR036097">
    <property type="entry name" value="HisK_dim/P_sf"/>
</dbReference>
<evidence type="ECO:0000256" key="1">
    <source>
        <dbReference type="ARBA" id="ARBA00000085"/>
    </source>
</evidence>
<keyword evidence="5" id="KW-0418">Kinase</keyword>
<dbReference type="InterPro" id="IPR005467">
    <property type="entry name" value="His_kinase_dom"/>
</dbReference>
<dbReference type="PANTHER" id="PTHR45453:SF1">
    <property type="entry name" value="PHOSPHATE REGULON SENSOR PROTEIN PHOR"/>
    <property type="match status" value="1"/>
</dbReference>
<evidence type="ECO:0000313" key="9">
    <source>
        <dbReference type="EMBL" id="TWI98643.1"/>
    </source>
</evidence>
<evidence type="ECO:0000259" key="8">
    <source>
        <dbReference type="PROSITE" id="PS50109"/>
    </source>
</evidence>
<dbReference type="InterPro" id="IPR050351">
    <property type="entry name" value="BphY/WalK/GraS-like"/>
</dbReference>
<evidence type="ECO:0000256" key="2">
    <source>
        <dbReference type="ARBA" id="ARBA00012438"/>
    </source>
</evidence>
<dbReference type="EC" id="2.7.13.3" evidence="2"/>
<dbReference type="GO" id="GO:0000155">
    <property type="term" value="F:phosphorelay sensor kinase activity"/>
    <property type="evidence" value="ECO:0007669"/>
    <property type="project" value="InterPro"/>
</dbReference>
<dbReference type="EMBL" id="VLLI01000008">
    <property type="protein sequence ID" value="TWI98643.1"/>
    <property type="molecule type" value="Genomic_DNA"/>
</dbReference>
<name>A0A562TYV1_9SPHI</name>
<feature type="transmembrane region" description="Helical" evidence="7">
    <location>
        <begin position="199"/>
        <end position="223"/>
    </location>
</feature>
<dbReference type="Proteomes" id="UP000317010">
    <property type="component" value="Unassembled WGS sequence"/>
</dbReference>
<dbReference type="PROSITE" id="PS50109">
    <property type="entry name" value="HIS_KIN"/>
    <property type="match status" value="1"/>
</dbReference>
<proteinExistence type="predicted"/>
<dbReference type="CDD" id="cd00082">
    <property type="entry name" value="HisKA"/>
    <property type="match status" value="1"/>
</dbReference>
<dbReference type="GO" id="GO:0016036">
    <property type="term" value="P:cellular response to phosphate starvation"/>
    <property type="evidence" value="ECO:0007669"/>
    <property type="project" value="TreeGrafter"/>
</dbReference>
<keyword evidence="7" id="KW-1133">Transmembrane helix</keyword>
<dbReference type="Gene3D" id="3.30.565.10">
    <property type="entry name" value="Histidine kinase-like ATPase, C-terminal domain"/>
    <property type="match status" value="1"/>
</dbReference>
<evidence type="ECO:0000313" key="10">
    <source>
        <dbReference type="Proteomes" id="UP000317010"/>
    </source>
</evidence>
<comment type="caution">
    <text evidence="9">The sequence shown here is derived from an EMBL/GenBank/DDBJ whole genome shotgun (WGS) entry which is preliminary data.</text>
</comment>
<keyword evidence="10" id="KW-1185">Reference proteome</keyword>
<dbReference type="PANTHER" id="PTHR45453">
    <property type="entry name" value="PHOSPHATE REGULON SENSOR PROTEIN PHOR"/>
    <property type="match status" value="1"/>
</dbReference>
<dbReference type="SUPFAM" id="SSF55874">
    <property type="entry name" value="ATPase domain of HSP90 chaperone/DNA topoisomerase II/histidine kinase"/>
    <property type="match status" value="1"/>
</dbReference>
<dbReference type="SMART" id="SM00387">
    <property type="entry name" value="HATPase_c"/>
    <property type="match status" value="1"/>
</dbReference>
<dbReference type="GO" id="GO:0005886">
    <property type="term" value="C:plasma membrane"/>
    <property type="evidence" value="ECO:0007669"/>
    <property type="project" value="TreeGrafter"/>
</dbReference>
<evidence type="ECO:0000256" key="7">
    <source>
        <dbReference type="SAM" id="Phobius"/>
    </source>
</evidence>
<evidence type="ECO:0000256" key="4">
    <source>
        <dbReference type="ARBA" id="ARBA00022679"/>
    </source>
</evidence>
<evidence type="ECO:0000256" key="5">
    <source>
        <dbReference type="ARBA" id="ARBA00022777"/>
    </source>
</evidence>
<keyword evidence="7" id="KW-0812">Transmembrane</keyword>
<dbReference type="Pfam" id="PF02518">
    <property type="entry name" value="HATPase_c"/>
    <property type="match status" value="1"/>
</dbReference>
<reference evidence="9 10" key="1">
    <citation type="submission" date="2019-07" db="EMBL/GenBank/DDBJ databases">
        <title>Genomic Encyclopedia of Archaeal and Bacterial Type Strains, Phase II (KMG-II): from individual species to whole genera.</title>
        <authorList>
            <person name="Goeker M."/>
        </authorList>
    </citation>
    <scope>NUCLEOTIDE SEQUENCE [LARGE SCALE GENOMIC DNA]</scope>
    <source>
        <strain evidence="9 10">ATCC BAA-1854</strain>
    </source>
</reference>
<feature type="domain" description="Histidine kinase" evidence="8">
    <location>
        <begin position="239"/>
        <end position="454"/>
    </location>
</feature>
<dbReference type="InterPro" id="IPR003661">
    <property type="entry name" value="HisK_dim/P_dom"/>
</dbReference>
<keyword evidence="4" id="KW-0808">Transferase</keyword>
<keyword evidence="6" id="KW-0902">Two-component regulatory system</keyword>
<protein>
    <recommendedName>
        <fullName evidence="2">histidine kinase</fullName>
        <ecNumber evidence="2">2.7.13.3</ecNumber>
    </recommendedName>
</protein>
<dbReference type="PRINTS" id="PR00344">
    <property type="entry name" value="BCTRLSENSOR"/>
</dbReference>
<keyword evidence="3" id="KW-0597">Phosphoprotein</keyword>
<dbReference type="OrthoDB" id="921707at2"/>
<accession>A0A562TYV1</accession>
<sequence>MKKRLSFLLFIAALTAGGIILFQCYWVYNTYKAGEQNLNRLLLNALQKSVENYHVQQSDLPATLKLPSPYLSVLETSPVDTDKTLKVVFGDIKHTPSIAKIEQVPVNPENLQRVKAMLAATQFMSATLMNNTQLNTLKAIFKNELGRNNIELPFNLVLLKPEQKLPHNKIAAYINYAKNSPIVEAVFSNKGQMLLVQNIVPAVISLILIMLSAGSLCYMWIIIRRQMRLDDIKNDFISNITHELRTPISILKSTNEALSRYGGIGEPEKAERYLKINTVILDKLDHNVDRILDITRYESGDKLARPIEVNINEIIYAGIEKFTLDGKNNIEFLNPSAIKEVLTDSYMIDTIISNLVDNAIKYGGENVKVTITINSFEKGWELTITDDGPGIDQKYLPFIFDKFYRVPSGNLHEVKGYGLGLSYVKQLVASLNGIISVKSMPNSGTTFTIKFPER</sequence>
<dbReference type="InterPro" id="IPR004358">
    <property type="entry name" value="Sig_transdc_His_kin-like_C"/>
</dbReference>
<evidence type="ECO:0000256" key="6">
    <source>
        <dbReference type="ARBA" id="ARBA00023012"/>
    </source>
</evidence>
<dbReference type="AlphaFoldDB" id="A0A562TYV1"/>
<dbReference type="Gene3D" id="1.10.287.130">
    <property type="match status" value="1"/>
</dbReference>
<feature type="transmembrane region" description="Helical" evidence="7">
    <location>
        <begin position="7"/>
        <end position="28"/>
    </location>
</feature>
<comment type="catalytic activity">
    <reaction evidence="1">
        <text>ATP + protein L-histidine = ADP + protein N-phospho-L-histidine.</text>
        <dbReference type="EC" id="2.7.13.3"/>
    </reaction>
</comment>
<dbReference type="SUPFAM" id="SSF47384">
    <property type="entry name" value="Homodimeric domain of signal transducing histidine kinase"/>
    <property type="match status" value="1"/>
</dbReference>
<dbReference type="CDD" id="cd00075">
    <property type="entry name" value="HATPase"/>
    <property type="match status" value="1"/>
</dbReference>
<dbReference type="RefSeq" id="WP_144913476.1">
    <property type="nucleotide sequence ID" value="NZ_VLLI01000008.1"/>
</dbReference>
<keyword evidence="7" id="KW-0472">Membrane</keyword>
<dbReference type="InterPro" id="IPR036890">
    <property type="entry name" value="HATPase_C_sf"/>
</dbReference>
<dbReference type="Pfam" id="PF00512">
    <property type="entry name" value="HisKA"/>
    <property type="match status" value="1"/>
</dbReference>
<dbReference type="SMART" id="SM00388">
    <property type="entry name" value="HisKA"/>
    <property type="match status" value="1"/>
</dbReference>